<organism evidence="2 3">
    <name type="scientific">Bartonella taylorii</name>
    <dbReference type="NCBI Taxonomy" id="33046"/>
    <lineage>
        <taxon>Bacteria</taxon>
        <taxon>Pseudomonadati</taxon>
        <taxon>Pseudomonadota</taxon>
        <taxon>Alphaproteobacteria</taxon>
        <taxon>Hyphomicrobiales</taxon>
        <taxon>Bartonellaceae</taxon>
        <taxon>Bartonella</taxon>
    </lineage>
</organism>
<feature type="domain" description="dATP/dGTP diphosphohydrolase N-terminal" evidence="1">
    <location>
        <begin position="6"/>
        <end position="100"/>
    </location>
</feature>
<proteinExistence type="predicted"/>
<gene>
    <name evidence="2" type="ORF">LAJ60_08265</name>
</gene>
<accession>A0A9Q8YXD2</accession>
<evidence type="ECO:0000313" key="3">
    <source>
        <dbReference type="Proteomes" id="UP001056980"/>
    </source>
</evidence>
<dbReference type="Pfam" id="PF18909">
    <property type="entry name" value="dGTP_diPhyd_N"/>
    <property type="match status" value="1"/>
</dbReference>
<name>A0A9Q8YXD2_BARTA</name>
<dbReference type="EMBL" id="CP083444">
    <property type="protein sequence ID" value="USP02834.1"/>
    <property type="molecule type" value="Genomic_DNA"/>
</dbReference>
<evidence type="ECO:0000313" key="2">
    <source>
        <dbReference type="EMBL" id="USP02834.1"/>
    </source>
</evidence>
<dbReference type="RefSeq" id="WP_208433208.1">
    <property type="nucleotide sequence ID" value="NZ_CADDYE010000019.1"/>
</dbReference>
<dbReference type="AlphaFoldDB" id="A0A9Q8YXD2"/>
<evidence type="ECO:0000259" key="1">
    <source>
        <dbReference type="Pfam" id="PF18909"/>
    </source>
</evidence>
<sequence>MVFKAHKNDIGKPRVDLIPPLTLLDIGRVLEFGANKYGASNWRHGMNWSRLYGAALRHLLAWFSGEDKDLESGLPHLAHAACCLLFLIECETQQIGCDNRPKERRKYHDH</sequence>
<dbReference type="InterPro" id="IPR044038">
    <property type="entry name" value="dATP/dGTP_diPOhydrolase_N"/>
</dbReference>
<protein>
    <submittedName>
        <fullName evidence="2">DUF5664 domain-containing protein</fullName>
    </submittedName>
</protein>
<dbReference type="KEGG" id="btay:LAJ60_08265"/>
<dbReference type="Proteomes" id="UP001056980">
    <property type="component" value="Chromosome"/>
</dbReference>
<reference evidence="2" key="1">
    <citation type="journal article" date="2022" name="Proc. Natl. Acad. Sci. U.S.A.">
        <title>Identification of the Bartonella autotransporter CFA as a protective antigen and hypervariable target of neutralizing antibodies in mice.</title>
        <authorList>
            <person name="Siewert L.K."/>
            <person name="Korotaev A."/>
            <person name="Sedzicki J."/>
            <person name="Fromm K."/>
            <person name="Pinschewer D.D."/>
            <person name="Dehio C."/>
        </authorList>
    </citation>
    <scope>NUCLEOTIDE SEQUENCE</scope>
    <source>
        <strain evidence="2">IBS296</strain>
    </source>
</reference>